<accession>A0A0A1U0N0</accession>
<protein>
    <submittedName>
        <fullName evidence="3">Uncharacterized protein</fullName>
    </submittedName>
</protein>
<organism evidence="3 4">
    <name type="scientific">Entamoeba invadens IP1</name>
    <dbReference type="NCBI Taxonomy" id="370355"/>
    <lineage>
        <taxon>Eukaryota</taxon>
        <taxon>Amoebozoa</taxon>
        <taxon>Evosea</taxon>
        <taxon>Archamoebae</taxon>
        <taxon>Mastigamoebida</taxon>
        <taxon>Entamoebidae</taxon>
        <taxon>Entamoeba</taxon>
    </lineage>
</organism>
<dbReference type="RefSeq" id="XP_004254198.1">
    <property type="nucleotide sequence ID" value="XM_004254150.1"/>
</dbReference>
<evidence type="ECO:0000256" key="2">
    <source>
        <dbReference type="SAM" id="MobiDB-lite"/>
    </source>
</evidence>
<evidence type="ECO:0000313" key="4">
    <source>
        <dbReference type="Proteomes" id="UP000014680"/>
    </source>
</evidence>
<gene>
    <name evidence="3" type="ORF">EIN_096940</name>
</gene>
<dbReference type="KEGG" id="eiv:EIN_096940"/>
<proteinExistence type="predicted"/>
<dbReference type="Proteomes" id="UP000014680">
    <property type="component" value="Unassembled WGS sequence"/>
</dbReference>
<keyword evidence="4" id="KW-1185">Reference proteome</keyword>
<reference evidence="3 4" key="1">
    <citation type="submission" date="2012-10" db="EMBL/GenBank/DDBJ databases">
        <authorList>
            <person name="Zafar N."/>
            <person name="Inman J."/>
            <person name="Hall N."/>
            <person name="Lorenzi H."/>
            <person name="Caler E."/>
        </authorList>
    </citation>
    <scope>NUCLEOTIDE SEQUENCE [LARGE SCALE GENOMIC DNA]</scope>
    <source>
        <strain evidence="3 4">IP1</strain>
    </source>
</reference>
<dbReference type="VEuPathDB" id="AmoebaDB:EIN_096940"/>
<evidence type="ECO:0000256" key="1">
    <source>
        <dbReference type="SAM" id="Coils"/>
    </source>
</evidence>
<feature type="region of interest" description="Disordered" evidence="2">
    <location>
        <begin position="30"/>
        <end position="176"/>
    </location>
</feature>
<feature type="compositionally biased region" description="Polar residues" evidence="2">
    <location>
        <begin position="159"/>
        <end position="176"/>
    </location>
</feature>
<feature type="coiled-coil region" evidence="1">
    <location>
        <begin position="228"/>
        <end position="262"/>
    </location>
</feature>
<dbReference type="AlphaFoldDB" id="A0A0A1U0N0"/>
<feature type="compositionally biased region" description="Basic and acidic residues" evidence="2">
    <location>
        <begin position="136"/>
        <end position="145"/>
    </location>
</feature>
<evidence type="ECO:0000313" key="3">
    <source>
        <dbReference type="EMBL" id="ELP87427.1"/>
    </source>
</evidence>
<dbReference type="EMBL" id="KB206860">
    <property type="protein sequence ID" value="ELP87427.1"/>
    <property type="molecule type" value="Genomic_DNA"/>
</dbReference>
<sequence>MSTKKQIVSSPETTQQMMVDEIVLKQKQMGLLNSQSSSTKIEKSSKIEKTEKPPKASKPKKETSDKKTSKKSSKEQKKVNAQLSNIVAEMKDSTPKNSSLRPKTLLSPKKDDVPPLKLEERSPTTSPITTPLKLIPLKEEPKSELDSQSCPTHTEHSQHQTWVAPTHQQHSSPQSLPVSIVNSPVTTPINQSPTRAGIQCDNTKFSTKKTKRVCQSQLYMESPRFDSNTSLIAKIAQLEDICKKLKEVAKKQQEIIDNISSELRH</sequence>
<dbReference type="OMA" id="TTWQSPV"/>
<feature type="compositionally biased region" description="Basic and acidic residues" evidence="2">
    <location>
        <begin position="40"/>
        <end position="78"/>
    </location>
</feature>
<feature type="compositionally biased region" description="Basic and acidic residues" evidence="2">
    <location>
        <begin position="108"/>
        <end position="122"/>
    </location>
</feature>
<name>A0A0A1U0N0_ENTIV</name>
<keyword evidence="1" id="KW-0175">Coiled coil</keyword>
<dbReference type="GeneID" id="14886277"/>